<name>A0ACD4NMI2_9HYPH</name>
<keyword evidence="2" id="KW-1185">Reference proteome</keyword>
<evidence type="ECO:0000313" key="2">
    <source>
        <dbReference type="Proteomes" id="UP001163223"/>
    </source>
</evidence>
<organism evidence="1 2">
    <name type="scientific">Antarcticirhabdus aurantiaca</name>
    <dbReference type="NCBI Taxonomy" id="2606717"/>
    <lineage>
        <taxon>Bacteria</taxon>
        <taxon>Pseudomonadati</taxon>
        <taxon>Pseudomonadota</taxon>
        <taxon>Alphaproteobacteria</taxon>
        <taxon>Hyphomicrobiales</taxon>
        <taxon>Aurantimonadaceae</taxon>
        <taxon>Antarcticirhabdus</taxon>
    </lineage>
</organism>
<reference evidence="1" key="1">
    <citation type="submission" date="2022-11" db="EMBL/GenBank/DDBJ databases">
        <title>beta-Carotene-producing bacterium, Jeongeuplla avenae sp. nov., alleviates the salt stress of Arabidopsis seedlings.</title>
        <authorList>
            <person name="Jiang L."/>
            <person name="Lee J."/>
        </authorList>
    </citation>
    <scope>NUCLEOTIDE SEQUENCE</scope>
    <source>
        <strain evidence="1">DY_R2A_6</strain>
    </source>
</reference>
<dbReference type="Proteomes" id="UP001163223">
    <property type="component" value="Chromosome"/>
</dbReference>
<evidence type="ECO:0000313" key="1">
    <source>
        <dbReference type="EMBL" id="WAJ28077.1"/>
    </source>
</evidence>
<dbReference type="EMBL" id="CP113520">
    <property type="protein sequence ID" value="WAJ28077.1"/>
    <property type="molecule type" value="Genomic_DNA"/>
</dbReference>
<gene>
    <name evidence="1" type="ORF">OXU80_25165</name>
</gene>
<proteinExistence type="predicted"/>
<sequence>MSFVVGDGILSMALLLLAVHWVADYPLQGDFLAKAKTQGPMRAYHLIAHAGIHGAGVLLVTGSAWIGIAEWIVHAIIDESKVRGKLSFAQDQILHIACKALWIVLIFAV</sequence>
<protein>
    <submittedName>
        <fullName evidence="1">DUF3307 domain-containing protein</fullName>
    </submittedName>
</protein>
<accession>A0ACD4NMI2</accession>